<keyword evidence="8" id="KW-1185">Reference proteome</keyword>
<keyword evidence="5" id="KW-0732">Signal</keyword>
<feature type="domain" description="CBM6" evidence="6">
    <location>
        <begin position="318"/>
        <end position="438"/>
    </location>
</feature>
<keyword evidence="2 4" id="KW-0378">Hydrolase</keyword>
<dbReference type="PANTHER" id="PTHR22925:SF3">
    <property type="entry name" value="GLYCOSYL HYDROLASE FAMILY PROTEIN 43"/>
    <property type="match status" value="1"/>
</dbReference>
<evidence type="ECO:0000256" key="4">
    <source>
        <dbReference type="RuleBase" id="RU361187"/>
    </source>
</evidence>
<evidence type="ECO:0000259" key="6">
    <source>
        <dbReference type="PROSITE" id="PS51175"/>
    </source>
</evidence>
<dbReference type="Proteomes" id="UP000054144">
    <property type="component" value="Unassembled WGS sequence"/>
</dbReference>
<evidence type="ECO:0000313" key="8">
    <source>
        <dbReference type="Proteomes" id="UP000054144"/>
    </source>
</evidence>
<dbReference type="CDD" id="cd18821">
    <property type="entry name" value="GH43_Pc3Gal43A-like"/>
    <property type="match status" value="1"/>
</dbReference>
<dbReference type="AlphaFoldDB" id="A0A0D7A4A0"/>
<dbReference type="InterPro" id="IPR008979">
    <property type="entry name" value="Galactose-bd-like_sf"/>
</dbReference>
<sequence>MFTSFLSILISVLAVRGVAIVPGATWYDTDGNVIQAHGAGFLNVNSTYYWFGEDKTDNSALFHAVSCYTSSDMGTWTRQNNALTPINDTMISSSNIVERPKGLRNSEYVMWFHSDNSDYGAAEVGVAVADTPCGPYTYLASWKPLGADSRDMGLFVDGESATAYLLYASDDNVDFKITRLDDDYQNVSYLVSELAGAELEAPGMIKKDGTYYLFASHTTGWTPNANKYFTASSLSGSWSDEADIAPEDTRTYNSQNAYDFVLGSNTVYMGDRWREALLGSSTYIWLPMVFSDGVPSLVWADVWDLDVASGTYTIYNGTTYQAEDGTLGGSAVILTSSSYSGGEAVGYLGNGGTVTLTVEGKGAAQWVALYYANGDSTYRNVTVSVNGGDEVVVQQPDTGGGLVILAIPVELDLDEGSNTILFGANQNYAGDLDYIIVYDPL</sequence>
<dbReference type="InterPro" id="IPR005084">
    <property type="entry name" value="CBM6"/>
</dbReference>
<dbReference type="OrthoDB" id="9970295at2759"/>
<dbReference type="InterPro" id="IPR023296">
    <property type="entry name" value="Glyco_hydro_beta-prop_sf"/>
</dbReference>
<evidence type="ECO:0000256" key="2">
    <source>
        <dbReference type="ARBA" id="ARBA00022801"/>
    </source>
</evidence>
<dbReference type="PANTHER" id="PTHR22925">
    <property type="entry name" value="GLYCOSYL HYDROLASE 43 FAMILY MEMBER"/>
    <property type="match status" value="1"/>
</dbReference>
<evidence type="ECO:0000313" key="7">
    <source>
        <dbReference type="EMBL" id="KIY45219.1"/>
    </source>
</evidence>
<dbReference type="GO" id="GO:0004553">
    <property type="term" value="F:hydrolase activity, hydrolyzing O-glycosyl compounds"/>
    <property type="evidence" value="ECO:0007669"/>
    <property type="project" value="InterPro"/>
</dbReference>
<feature type="signal peptide" evidence="5">
    <location>
        <begin position="1"/>
        <end position="19"/>
    </location>
</feature>
<evidence type="ECO:0000256" key="5">
    <source>
        <dbReference type="SAM" id="SignalP"/>
    </source>
</evidence>
<dbReference type="SUPFAM" id="SSF75005">
    <property type="entry name" value="Arabinanase/levansucrase/invertase"/>
    <property type="match status" value="1"/>
</dbReference>
<dbReference type="EMBL" id="KN882059">
    <property type="protein sequence ID" value="KIY45219.1"/>
    <property type="molecule type" value="Genomic_DNA"/>
</dbReference>
<comment type="similarity">
    <text evidence="1 4">Belongs to the glycosyl hydrolase 43 family.</text>
</comment>
<dbReference type="InterPro" id="IPR006710">
    <property type="entry name" value="Glyco_hydro_43"/>
</dbReference>
<organism evidence="7 8">
    <name type="scientific">Fistulina hepatica ATCC 64428</name>
    <dbReference type="NCBI Taxonomy" id="1128425"/>
    <lineage>
        <taxon>Eukaryota</taxon>
        <taxon>Fungi</taxon>
        <taxon>Dikarya</taxon>
        <taxon>Basidiomycota</taxon>
        <taxon>Agaricomycotina</taxon>
        <taxon>Agaricomycetes</taxon>
        <taxon>Agaricomycetidae</taxon>
        <taxon>Agaricales</taxon>
        <taxon>Fistulinaceae</taxon>
        <taxon>Fistulina</taxon>
    </lineage>
</organism>
<dbReference type="GO" id="GO:0005975">
    <property type="term" value="P:carbohydrate metabolic process"/>
    <property type="evidence" value="ECO:0007669"/>
    <property type="project" value="InterPro"/>
</dbReference>
<gene>
    <name evidence="7" type="ORF">FISHEDRAFT_49725</name>
</gene>
<keyword evidence="3 4" id="KW-0326">Glycosidase</keyword>
<dbReference type="SUPFAM" id="SSF49785">
    <property type="entry name" value="Galactose-binding domain-like"/>
    <property type="match status" value="1"/>
</dbReference>
<dbReference type="GO" id="GO:0030246">
    <property type="term" value="F:carbohydrate binding"/>
    <property type="evidence" value="ECO:0007669"/>
    <property type="project" value="InterPro"/>
</dbReference>
<accession>A0A0D7A4A0</accession>
<evidence type="ECO:0000256" key="3">
    <source>
        <dbReference type="ARBA" id="ARBA00023295"/>
    </source>
</evidence>
<dbReference type="CDD" id="cd04081">
    <property type="entry name" value="CBM35_galactosidase-like"/>
    <property type="match status" value="1"/>
</dbReference>
<protein>
    <submittedName>
        <fullName evidence="7">Glycoside hydrolase family 43 and carbohydrate-binding module family 35 protein</fullName>
    </submittedName>
</protein>
<proteinExistence type="inferred from homology"/>
<dbReference type="Pfam" id="PF04616">
    <property type="entry name" value="Glyco_hydro_43"/>
    <property type="match status" value="1"/>
</dbReference>
<dbReference type="Gene3D" id="2.60.120.260">
    <property type="entry name" value="Galactose-binding domain-like"/>
    <property type="match status" value="1"/>
</dbReference>
<feature type="chain" id="PRO_5002316218" evidence="5">
    <location>
        <begin position="20"/>
        <end position="441"/>
    </location>
</feature>
<name>A0A0D7A4A0_9AGAR</name>
<reference evidence="7 8" key="1">
    <citation type="journal article" date="2015" name="Fungal Genet. Biol.">
        <title>Evolution of novel wood decay mechanisms in Agaricales revealed by the genome sequences of Fistulina hepatica and Cylindrobasidium torrendii.</title>
        <authorList>
            <person name="Floudas D."/>
            <person name="Held B.W."/>
            <person name="Riley R."/>
            <person name="Nagy L.G."/>
            <person name="Koehler G."/>
            <person name="Ransdell A.S."/>
            <person name="Younus H."/>
            <person name="Chow J."/>
            <person name="Chiniquy J."/>
            <person name="Lipzen A."/>
            <person name="Tritt A."/>
            <person name="Sun H."/>
            <person name="Haridas S."/>
            <person name="LaButti K."/>
            <person name="Ohm R.A."/>
            <person name="Kues U."/>
            <person name="Blanchette R.A."/>
            <person name="Grigoriev I.V."/>
            <person name="Minto R.E."/>
            <person name="Hibbett D.S."/>
        </authorList>
    </citation>
    <scope>NUCLEOTIDE SEQUENCE [LARGE SCALE GENOMIC DNA]</scope>
    <source>
        <strain evidence="7 8">ATCC 64428</strain>
    </source>
</reference>
<dbReference type="Gene3D" id="2.115.10.20">
    <property type="entry name" value="Glycosyl hydrolase domain, family 43"/>
    <property type="match status" value="1"/>
</dbReference>
<dbReference type="PROSITE" id="PS51175">
    <property type="entry name" value="CBM6"/>
    <property type="match status" value="1"/>
</dbReference>
<evidence type="ECO:0000256" key="1">
    <source>
        <dbReference type="ARBA" id="ARBA00009865"/>
    </source>
</evidence>